<dbReference type="InterPro" id="IPR008030">
    <property type="entry name" value="NmrA-like"/>
</dbReference>
<feature type="domain" description="NmrA-like" evidence="1">
    <location>
        <begin position="4"/>
        <end position="91"/>
    </location>
</feature>
<protein>
    <recommendedName>
        <fullName evidence="1">NmrA-like domain-containing protein</fullName>
    </recommendedName>
</protein>
<dbReference type="PANTHER" id="PTHR48079:SF6">
    <property type="entry name" value="NAD(P)-BINDING DOMAIN-CONTAINING PROTEIN-RELATED"/>
    <property type="match status" value="1"/>
</dbReference>
<dbReference type="OrthoDB" id="10262413at2759"/>
<gene>
    <name evidence="2" type="ORF">I350_08129</name>
</gene>
<dbReference type="Proteomes" id="UP000095149">
    <property type="component" value="Unassembled WGS sequence"/>
</dbReference>
<dbReference type="InterPro" id="IPR051783">
    <property type="entry name" value="NAD(P)-dependent_oxidoreduct"/>
</dbReference>
<dbReference type="GO" id="GO:0004029">
    <property type="term" value="F:aldehyde dehydrogenase (NAD+) activity"/>
    <property type="evidence" value="ECO:0007669"/>
    <property type="project" value="TreeGrafter"/>
</dbReference>
<proteinExistence type="predicted"/>
<dbReference type="Gene3D" id="3.40.50.720">
    <property type="entry name" value="NAD(P)-binding Rossmann-like Domain"/>
    <property type="match status" value="1"/>
</dbReference>
<evidence type="ECO:0000313" key="2">
    <source>
        <dbReference type="EMBL" id="ODN97149.1"/>
    </source>
</evidence>
<dbReference type="SUPFAM" id="SSF51735">
    <property type="entry name" value="NAD(P)-binding Rossmann-fold domains"/>
    <property type="match status" value="1"/>
</dbReference>
<organism evidence="2 3">
    <name type="scientific">Cryptococcus amylolentus CBS 6273</name>
    <dbReference type="NCBI Taxonomy" id="1296118"/>
    <lineage>
        <taxon>Eukaryota</taxon>
        <taxon>Fungi</taxon>
        <taxon>Dikarya</taxon>
        <taxon>Basidiomycota</taxon>
        <taxon>Agaricomycotina</taxon>
        <taxon>Tremellomycetes</taxon>
        <taxon>Tremellales</taxon>
        <taxon>Cryptococcaceae</taxon>
        <taxon>Cryptococcus</taxon>
    </lineage>
</organism>
<name>A0A1E3J8F6_9TREE</name>
<accession>A0A1E3J8F6</accession>
<dbReference type="AlphaFoldDB" id="A0A1E3J8F6"/>
<evidence type="ECO:0000259" key="1">
    <source>
        <dbReference type="Pfam" id="PF05368"/>
    </source>
</evidence>
<reference evidence="2 3" key="1">
    <citation type="submission" date="2016-06" db="EMBL/GenBank/DDBJ databases">
        <title>Evolution of pathogenesis and genome organization in the Tremellales.</title>
        <authorList>
            <person name="Cuomo C."/>
            <person name="Litvintseva A."/>
            <person name="Heitman J."/>
            <person name="Chen Y."/>
            <person name="Sun S."/>
            <person name="Springer D."/>
            <person name="Dromer F."/>
            <person name="Young S."/>
            <person name="Zeng Q."/>
            <person name="Chapman S."/>
            <person name="Gujja S."/>
            <person name="Saif S."/>
            <person name="Birren B."/>
        </authorList>
    </citation>
    <scope>NUCLEOTIDE SEQUENCE [LARGE SCALE GENOMIC DNA]</scope>
    <source>
        <strain evidence="2 3">CBS 6273</strain>
    </source>
</reference>
<dbReference type="GO" id="GO:0005737">
    <property type="term" value="C:cytoplasm"/>
    <property type="evidence" value="ECO:0007669"/>
    <property type="project" value="TreeGrafter"/>
</dbReference>
<dbReference type="PANTHER" id="PTHR48079">
    <property type="entry name" value="PROTEIN YEEZ"/>
    <property type="match status" value="1"/>
</dbReference>
<dbReference type="EMBL" id="MEKH01000014">
    <property type="protein sequence ID" value="ODN97149.1"/>
    <property type="molecule type" value="Genomic_DNA"/>
</dbReference>
<evidence type="ECO:0000313" key="3">
    <source>
        <dbReference type="Proteomes" id="UP000095149"/>
    </source>
</evidence>
<dbReference type="InterPro" id="IPR036291">
    <property type="entry name" value="NAD(P)-bd_dom_sf"/>
</dbReference>
<sequence>MGKSVFLTAVTGYIGGTVFQSILDSPNPPSKVTALIRDSTKADALTSLNIAKQKGVTVVPLVGSLEEHDKIRDAAADADVVIQSADADDLEGTKAILEGLKIRRDKTGHRPLLIHTSGTGVLADDARGEYPTDKIYTDLNASPATRLGPELHSIAKIPETAPHRIVDLEIVKADAAGIIKSYIVLPSTVWGYGTGEVFDKGISHPTSIQLPQLIEIAIKRGRVGVVGKGANIWNHVNIQDLGRLYGLIWQKATVERPTIGHGTSGYYFGVAGDYTLFGAASAIGQSLRSHKALPESAETTPSSFTEEEIQQYFKGSYYSGTNSRGAADRSKSIGWTPKYVDQAQFYQDIDEEVQRLGKVAKASA</sequence>
<comment type="caution">
    <text evidence="2">The sequence shown here is derived from an EMBL/GenBank/DDBJ whole genome shotgun (WGS) entry which is preliminary data.</text>
</comment>
<dbReference type="Pfam" id="PF05368">
    <property type="entry name" value="NmrA"/>
    <property type="match status" value="1"/>
</dbReference>